<evidence type="ECO:0000256" key="3">
    <source>
        <dbReference type="RuleBase" id="RU000363"/>
    </source>
</evidence>
<dbReference type="PRINTS" id="PR00080">
    <property type="entry name" value="SDRFAMILY"/>
</dbReference>
<dbReference type="EMBL" id="CP034348">
    <property type="protein sequence ID" value="QGX98741.1"/>
    <property type="molecule type" value="Genomic_DNA"/>
</dbReference>
<dbReference type="PANTHER" id="PTHR44196">
    <property type="entry name" value="DEHYDROGENASE/REDUCTASE SDR FAMILY MEMBER 7B"/>
    <property type="match status" value="1"/>
</dbReference>
<keyword evidence="2" id="KW-0560">Oxidoreductase</keyword>
<organism evidence="5 6">
    <name type="scientific">Roseovarius faecimaris</name>
    <dbReference type="NCBI Taxonomy" id="2494550"/>
    <lineage>
        <taxon>Bacteria</taxon>
        <taxon>Pseudomonadati</taxon>
        <taxon>Pseudomonadota</taxon>
        <taxon>Alphaproteobacteria</taxon>
        <taxon>Rhodobacterales</taxon>
        <taxon>Roseobacteraceae</taxon>
        <taxon>Roseovarius</taxon>
    </lineage>
</organism>
<comment type="similarity">
    <text evidence="1 3">Belongs to the short-chain dehydrogenases/reductases (SDR) family.</text>
</comment>
<dbReference type="Pfam" id="PF00106">
    <property type="entry name" value="adh_short"/>
    <property type="match status" value="1"/>
</dbReference>
<dbReference type="CDD" id="cd05233">
    <property type="entry name" value="SDR_c"/>
    <property type="match status" value="1"/>
</dbReference>
<dbReference type="AlphaFoldDB" id="A0A6I6ISD0"/>
<dbReference type="SMART" id="SM00822">
    <property type="entry name" value="PKS_KR"/>
    <property type="match status" value="1"/>
</dbReference>
<feature type="domain" description="Ketoreductase" evidence="4">
    <location>
        <begin position="3"/>
        <end position="182"/>
    </location>
</feature>
<dbReference type="RefSeq" id="WP_157707425.1">
    <property type="nucleotide sequence ID" value="NZ_CP034348.1"/>
</dbReference>
<proteinExistence type="inferred from homology"/>
<dbReference type="InterPro" id="IPR057326">
    <property type="entry name" value="KR_dom"/>
</dbReference>
<dbReference type="OrthoDB" id="9810935at2"/>
<dbReference type="PIRSF" id="PIRSF000126">
    <property type="entry name" value="11-beta-HSD1"/>
    <property type="match status" value="1"/>
</dbReference>
<dbReference type="PANTHER" id="PTHR44196:SF2">
    <property type="entry name" value="SHORT-CHAIN DEHYDROGENASE-RELATED"/>
    <property type="match status" value="1"/>
</dbReference>
<evidence type="ECO:0000259" key="4">
    <source>
        <dbReference type="SMART" id="SM00822"/>
    </source>
</evidence>
<dbReference type="KEGG" id="rom:EI983_10850"/>
<evidence type="ECO:0000313" key="6">
    <source>
        <dbReference type="Proteomes" id="UP000428330"/>
    </source>
</evidence>
<dbReference type="PRINTS" id="PR00081">
    <property type="entry name" value="GDHRDH"/>
</dbReference>
<name>A0A6I6ISD0_9RHOB</name>
<evidence type="ECO:0000256" key="1">
    <source>
        <dbReference type="ARBA" id="ARBA00006484"/>
    </source>
</evidence>
<protein>
    <submittedName>
        <fullName evidence="5">SDR family oxidoreductase</fullName>
    </submittedName>
</protein>
<dbReference type="SUPFAM" id="SSF51735">
    <property type="entry name" value="NAD(P)-binding Rossmann-fold domains"/>
    <property type="match status" value="1"/>
</dbReference>
<dbReference type="Gene3D" id="3.40.50.720">
    <property type="entry name" value="NAD(P)-binding Rossmann-like Domain"/>
    <property type="match status" value="1"/>
</dbReference>
<dbReference type="Proteomes" id="UP000428330">
    <property type="component" value="Chromosome"/>
</dbReference>
<sequence>MPNWTLITGASEGLGVEFARIAAAEGRNLILTARSEDKLNALADELRSNSVQIEVIPADLSHPDQASTLWDKASDGRRIDMLVNNAGLGRHGDFGDGQDWARELSSINVNMVSLTALMKQAIPHMQAAGGGHILNVASTAAFMPGPNMAVYHATKAYVLSLSEAVTTELNGTGVTVTALCPGATATNFFDDADMHGIGLLKLARPMAARPVAQAGWDAAKRGKRLVVPGLMNKFFATSPRIAPRPLVTFIASKVMGKS</sequence>
<gene>
    <name evidence="5" type="ORF">EI983_10850</name>
</gene>
<dbReference type="InterPro" id="IPR002347">
    <property type="entry name" value="SDR_fam"/>
</dbReference>
<accession>A0A6I6ISD0</accession>
<evidence type="ECO:0000256" key="2">
    <source>
        <dbReference type="ARBA" id="ARBA00023002"/>
    </source>
</evidence>
<keyword evidence="6" id="KW-1185">Reference proteome</keyword>
<dbReference type="GO" id="GO:0016491">
    <property type="term" value="F:oxidoreductase activity"/>
    <property type="evidence" value="ECO:0007669"/>
    <property type="project" value="UniProtKB-KW"/>
</dbReference>
<dbReference type="GO" id="GO:0016020">
    <property type="term" value="C:membrane"/>
    <property type="evidence" value="ECO:0007669"/>
    <property type="project" value="TreeGrafter"/>
</dbReference>
<evidence type="ECO:0000313" key="5">
    <source>
        <dbReference type="EMBL" id="QGX98741.1"/>
    </source>
</evidence>
<reference evidence="6" key="1">
    <citation type="submission" date="2018-12" db="EMBL/GenBank/DDBJ databases">
        <title>Complete genome sequence of Roseovarius sp. MME-070.</title>
        <authorList>
            <person name="Nam Y.-D."/>
            <person name="Kang J."/>
            <person name="Chung W.-H."/>
            <person name="Park Y.S."/>
        </authorList>
    </citation>
    <scope>NUCLEOTIDE SEQUENCE [LARGE SCALE GENOMIC DNA]</scope>
    <source>
        <strain evidence="6">MME-070</strain>
    </source>
</reference>
<dbReference type="InterPro" id="IPR036291">
    <property type="entry name" value="NAD(P)-bd_dom_sf"/>
</dbReference>